<evidence type="ECO:0000259" key="2">
    <source>
        <dbReference type="Pfam" id="PF21722"/>
    </source>
</evidence>
<dbReference type="InterPro" id="IPR049304">
    <property type="entry name" value="Gly_rich_dom"/>
</dbReference>
<reference evidence="4" key="1">
    <citation type="submission" date="2017-02" db="EMBL/GenBank/DDBJ databases">
        <authorList>
            <person name="Varghese N."/>
            <person name="Submissions S."/>
        </authorList>
    </citation>
    <scope>NUCLEOTIDE SEQUENCE [LARGE SCALE GENOMIC DNA]</scope>
    <source>
        <strain evidence="4">DSM 22720</strain>
    </source>
</reference>
<feature type="compositionally biased region" description="Polar residues" evidence="1">
    <location>
        <begin position="1"/>
        <end position="11"/>
    </location>
</feature>
<sequence>MSSDISGSNTYYAGGGGGKRDAGVPGQGLHGSGQGGGSTYGNAISGQANTGGGGGGSYHDGSSQIVYSAGDGGSGVVIVRYRFPNAITLTTQPVAGNNGAQLTTQPVVNLVDNSGNIVSSNAAVTVSASGGGTLSGTTTVNAQNGVATFSDLSFSGTVSQNYALSFASTGLTSATSNNIQPTGAGSATQIALTIQPVAGNNSTQLTTQPVVNLVDNSGNIVSSNATVTASSSGGTLSGATTVNAVNGVATFSDLGFSGTVGQNYTLSFASTGLTSATSNSIQLTGDGHIAFANSPQSNGTKFVELPSNQWDLNQGELALSIAIRDSLDNLLIDTSQIDSINAEIISGPGTLTVNPSGRSIIIPRPSNGAIYSFSVLSIEAGNTTVRVSIRTVDGITHSIPDISIEFLSTNQTKGSVIIETQPILGRNGDFITQPIVKLVDKNGNIYTNDNTTVITARLISGSGSLNANNQSTMVTSKNGVGKYTELFLSQMGNNTQYQLAFFANGFSPALSNKIQRLTVAELIREDIEKILERDLSITVKDLESSFSDAAKNALSRKN</sequence>
<feature type="compositionally biased region" description="Gly residues" evidence="1">
    <location>
        <begin position="25"/>
        <end position="39"/>
    </location>
</feature>
<keyword evidence="4" id="KW-1185">Reference proteome</keyword>
<dbReference type="EMBL" id="FUXU01000065">
    <property type="protein sequence ID" value="SKA63017.1"/>
    <property type="molecule type" value="Genomic_DNA"/>
</dbReference>
<evidence type="ECO:0000313" key="3">
    <source>
        <dbReference type="EMBL" id="SKA63017.1"/>
    </source>
</evidence>
<accession>A0A1T4VDL4</accession>
<evidence type="ECO:0000256" key="1">
    <source>
        <dbReference type="SAM" id="MobiDB-lite"/>
    </source>
</evidence>
<dbReference type="Proteomes" id="UP000190162">
    <property type="component" value="Unassembled WGS sequence"/>
</dbReference>
<dbReference type="Pfam" id="PF21722">
    <property type="entry name" value="Gly_rich_2"/>
    <property type="match status" value="1"/>
</dbReference>
<proteinExistence type="predicted"/>
<dbReference type="AlphaFoldDB" id="A0A1T4VDL4"/>
<protein>
    <recommendedName>
        <fullName evidence="2">Glycine-rich domain-containing protein</fullName>
    </recommendedName>
</protein>
<dbReference type="RefSeq" id="WP_170915217.1">
    <property type="nucleotide sequence ID" value="NZ_FUXU01000065.1"/>
</dbReference>
<name>A0A1T4VDL4_9GAMM</name>
<gene>
    <name evidence="3" type="ORF">SAMN02745132_03691</name>
</gene>
<feature type="region of interest" description="Disordered" evidence="1">
    <location>
        <begin position="1"/>
        <end position="44"/>
    </location>
</feature>
<evidence type="ECO:0000313" key="4">
    <source>
        <dbReference type="Proteomes" id="UP000190162"/>
    </source>
</evidence>
<feature type="domain" description="Glycine-rich" evidence="2">
    <location>
        <begin position="6"/>
        <end position="82"/>
    </location>
</feature>
<organism evidence="3 4">
    <name type="scientific">Enterovibrio nigricans DSM 22720</name>
    <dbReference type="NCBI Taxonomy" id="1121868"/>
    <lineage>
        <taxon>Bacteria</taxon>
        <taxon>Pseudomonadati</taxon>
        <taxon>Pseudomonadota</taxon>
        <taxon>Gammaproteobacteria</taxon>
        <taxon>Vibrionales</taxon>
        <taxon>Vibrionaceae</taxon>
        <taxon>Enterovibrio</taxon>
    </lineage>
</organism>